<dbReference type="GO" id="GO:0005524">
    <property type="term" value="F:ATP binding"/>
    <property type="evidence" value="ECO:0007669"/>
    <property type="project" value="UniProtKB-UniRule"/>
</dbReference>
<evidence type="ECO:0000256" key="1">
    <source>
        <dbReference type="ARBA" id="ARBA00022741"/>
    </source>
</evidence>
<evidence type="ECO:0000256" key="4">
    <source>
        <dbReference type="ARBA" id="ARBA00022840"/>
    </source>
</evidence>
<evidence type="ECO:0000256" key="2">
    <source>
        <dbReference type="ARBA" id="ARBA00022801"/>
    </source>
</evidence>
<dbReference type="GO" id="GO:0003677">
    <property type="term" value="F:DNA binding"/>
    <property type="evidence" value="ECO:0007669"/>
    <property type="project" value="InterPro"/>
</dbReference>
<evidence type="ECO:0000313" key="7">
    <source>
        <dbReference type="EMBL" id="MTD13971.1"/>
    </source>
</evidence>
<dbReference type="GO" id="GO:0043138">
    <property type="term" value="F:3'-5' DNA helicase activity"/>
    <property type="evidence" value="ECO:0007669"/>
    <property type="project" value="TreeGrafter"/>
</dbReference>
<dbReference type="PANTHER" id="PTHR11070:SF45">
    <property type="entry name" value="DNA 3'-5' HELICASE"/>
    <property type="match status" value="1"/>
</dbReference>
<comment type="caution">
    <text evidence="7">The sequence shown here is derived from an EMBL/GenBank/DDBJ whole genome shotgun (WGS) entry which is preliminary data.</text>
</comment>
<proteinExistence type="predicted"/>
<dbReference type="GO" id="GO:0005829">
    <property type="term" value="C:cytosol"/>
    <property type="evidence" value="ECO:0007669"/>
    <property type="project" value="TreeGrafter"/>
</dbReference>
<reference evidence="7 8" key="1">
    <citation type="submission" date="2019-11" db="EMBL/GenBank/DDBJ databases">
        <authorList>
            <person name="Jiang L.-Q."/>
        </authorList>
    </citation>
    <scope>NUCLEOTIDE SEQUENCE [LARGE SCALE GENOMIC DNA]</scope>
    <source>
        <strain evidence="7 8">YIM 132087</strain>
    </source>
</reference>
<dbReference type="Proteomes" id="UP000460221">
    <property type="component" value="Unassembled WGS sequence"/>
</dbReference>
<protein>
    <submittedName>
        <fullName evidence="7">AAA family ATPase</fullName>
    </submittedName>
</protein>
<dbReference type="GO" id="GO:0016787">
    <property type="term" value="F:hydrolase activity"/>
    <property type="evidence" value="ECO:0007669"/>
    <property type="project" value="UniProtKB-UniRule"/>
</dbReference>
<evidence type="ECO:0000259" key="6">
    <source>
        <dbReference type="PROSITE" id="PS51198"/>
    </source>
</evidence>
<dbReference type="InterPro" id="IPR027417">
    <property type="entry name" value="P-loop_NTPase"/>
</dbReference>
<evidence type="ECO:0000313" key="8">
    <source>
        <dbReference type="Proteomes" id="UP000460221"/>
    </source>
</evidence>
<evidence type="ECO:0000256" key="5">
    <source>
        <dbReference type="PROSITE-ProRule" id="PRU00560"/>
    </source>
</evidence>
<dbReference type="Pfam" id="PF13538">
    <property type="entry name" value="UvrD_C_2"/>
    <property type="match status" value="1"/>
</dbReference>
<keyword evidence="8" id="KW-1185">Reference proteome</keyword>
<dbReference type="GO" id="GO:0000725">
    <property type="term" value="P:recombinational repair"/>
    <property type="evidence" value="ECO:0007669"/>
    <property type="project" value="TreeGrafter"/>
</dbReference>
<dbReference type="InterPro" id="IPR000212">
    <property type="entry name" value="DNA_helicase_UvrD/REP"/>
</dbReference>
<keyword evidence="2 5" id="KW-0378">Hydrolase</keyword>
<dbReference type="InterPro" id="IPR014016">
    <property type="entry name" value="UvrD-like_ATP-bd"/>
</dbReference>
<name>A0A7K1FIM3_9ACTN</name>
<dbReference type="Gene3D" id="3.40.50.300">
    <property type="entry name" value="P-loop containing nucleotide triphosphate hydrolases"/>
    <property type="match status" value="3"/>
</dbReference>
<dbReference type="InterPro" id="IPR027785">
    <property type="entry name" value="UvrD-like_helicase_C"/>
</dbReference>
<feature type="domain" description="UvrD-like helicase ATP-binding" evidence="6">
    <location>
        <begin position="168"/>
        <end position="582"/>
    </location>
</feature>
<dbReference type="EMBL" id="WLYK01000001">
    <property type="protein sequence ID" value="MTD13971.1"/>
    <property type="molecule type" value="Genomic_DNA"/>
</dbReference>
<feature type="binding site" evidence="5">
    <location>
        <begin position="189"/>
        <end position="196"/>
    </location>
    <ligand>
        <name>ATP</name>
        <dbReference type="ChEBI" id="CHEBI:30616"/>
    </ligand>
</feature>
<organism evidence="7 8">
    <name type="scientific">Nakamurella alba</name>
    <dbReference type="NCBI Taxonomy" id="2665158"/>
    <lineage>
        <taxon>Bacteria</taxon>
        <taxon>Bacillati</taxon>
        <taxon>Actinomycetota</taxon>
        <taxon>Actinomycetes</taxon>
        <taxon>Nakamurellales</taxon>
        <taxon>Nakamurellaceae</taxon>
        <taxon>Nakamurella</taxon>
    </lineage>
</organism>
<dbReference type="SUPFAM" id="SSF52540">
    <property type="entry name" value="P-loop containing nucleoside triphosphate hydrolases"/>
    <property type="match status" value="1"/>
</dbReference>
<gene>
    <name evidence="7" type="ORF">GIS00_08445</name>
</gene>
<dbReference type="PROSITE" id="PS51198">
    <property type="entry name" value="UVRD_HELICASE_ATP_BIND"/>
    <property type="match status" value="1"/>
</dbReference>
<accession>A0A7K1FIM3</accession>
<evidence type="ECO:0000256" key="3">
    <source>
        <dbReference type="ARBA" id="ARBA00022806"/>
    </source>
</evidence>
<sequence>MRAETLALRDSYSAKGDGTPGGRVQQDIGWSHHNASLTALNVAEDRLCFGRIDTTDGESMHIGRMGMFEEGASDRQLLMDWRAPSARPFYVATAAHPLGLLRRRHLRIRRRRLESLSDEFLDVSAEALQRAGISPDEVAATSGLAGESALMTALNAPRTGRMSDIVETIQSEQDTIIRSERNGVLVVQGGPGTGKTAVALHRAAYLLYTFREQLASRGVLLIGPNRTFLSYIGQVLPSLGENAVVLSTLGDLFPGVSATAADRPEVARIKGRRSMAGMVANALLDRQRMPKTAVVIESGLGRLVLQPEDLKRAQDRGWAGRIPHNRARAAVVRYLLRRLARQVKERQTSGLGGEIPFTAEDMAQVVADLREDEAVQSALHGLWPLMTAQRLLSDLYASPRRLAFAAPDLQERARDLLHREPGAPWTISDVPLLDEAAELLGEPRLADQAEAERVAAREYAQGVLDMLNDGQDETDQPLLSMISAADLAALREEQVTLSSTAERAAQDREWTYGHVVVDEAQELSPMAWRMVIRRCPARSMTLVGDIAQTSDPSGATSWDRALRPHVGDRWRLAELTVNYRTPLEISRVADRVLRRIDRTLQPPEAVRSTGVQPWWQEVSPEKLADATVHAVRDELPPGGQEHLAVLVPYALRDELADALRAGHGDLTDRVVVLTVPEAKGLEFDVVILVEPDRIEDESPRGLGDVYVALTRATQRLGVLWTGRQPRIAR</sequence>
<dbReference type="AlphaFoldDB" id="A0A7K1FIM3"/>
<keyword evidence="3 5" id="KW-0347">Helicase</keyword>
<dbReference type="PANTHER" id="PTHR11070">
    <property type="entry name" value="UVRD / RECB / PCRA DNA HELICASE FAMILY MEMBER"/>
    <property type="match status" value="1"/>
</dbReference>
<keyword evidence="1 5" id="KW-0547">Nucleotide-binding</keyword>
<keyword evidence="4 5" id="KW-0067">ATP-binding</keyword>